<keyword evidence="8" id="KW-1133">Transmembrane helix</keyword>
<dbReference type="InterPro" id="IPR017441">
    <property type="entry name" value="Protein_kinase_ATP_BS"/>
</dbReference>
<dbReference type="PANTHER" id="PTHR43289:SF6">
    <property type="entry name" value="SERINE_THREONINE-PROTEIN KINASE NEKL-3"/>
    <property type="match status" value="1"/>
</dbReference>
<dbReference type="Pfam" id="PF13424">
    <property type="entry name" value="TPR_12"/>
    <property type="match status" value="2"/>
</dbReference>
<feature type="binding site" evidence="6">
    <location>
        <position position="82"/>
    </location>
    <ligand>
        <name>ATP</name>
        <dbReference type="ChEBI" id="CHEBI:30616"/>
    </ligand>
</feature>
<dbReference type="PROSITE" id="PS50011">
    <property type="entry name" value="PROTEIN_KINASE_DOM"/>
    <property type="match status" value="1"/>
</dbReference>
<dbReference type="PROSITE" id="PS50005">
    <property type="entry name" value="TPR"/>
    <property type="match status" value="1"/>
</dbReference>
<dbReference type="Pfam" id="PF00069">
    <property type="entry name" value="Pkinase"/>
    <property type="match status" value="1"/>
</dbReference>
<feature type="repeat" description="TPR" evidence="5">
    <location>
        <begin position="816"/>
        <end position="849"/>
    </location>
</feature>
<feature type="region of interest" description="Disordered" evidence="7">
    <location>
        <begin position="986"/>
        <end position="1022"/>
    </location>
</feature>
<keyword evidence="5" id="KW-0802">TPR repeat</keyword>
<accession>A0A518CV70</accession>
<dbReference type="GO" id="GO:0005524">
    <property type="term" value="F:ATP binding"/>
    <property type="evidence" value="ECO:0007669"/>
    <property type="project" value="UniProtKB-UniRule"/>
</dbReference>
<dbReference type="SMART" id="SM00028">
    <property type="entry name" value="TPR"/>
    <property type="match status" value="3"/>
</dbReference>
<dbReference type="PROSITE" id="PS00108">
    <property type="entry name" value="PROTEIN_KINASE_ST"/>
    <property type="match status" value="1"/>
</dbReference>
<evidence type="ECO:0000256" key="3">
    <source>
        <dbReference type="ARBA" id="ARBA00022777"/>
    </source>
</evidence>
<dbReference type="InterPro" id="IPR019734">
    <property type="entry name" value="TPR_rpt"/>
</dbReference>
<feature type="region of interest" description="Disordered" evidence="7">
    <location>
        <begin position="1"/>
        <end position="42"/>
    </location>
</feature>
<evidence type="ECO:0000256" key="7">
    <source>
        <dbReference type="SAM" id="MobiDB-lite"/>
    </source>
</evidence>
<feature type="compositionally biased region" description="Low complexity" evidence="7">
    <location>
        <begin position="15"/>
        <end position="25"/>
    </location>
</feature>
<evidence type="ECO:0000256" key="5">
    <source>
        <dbReference type="PROSITE-ProRule" id="PRU00339"/>
    </source>
</evidence>
<feature type="transmembrane region" description="Helical" evidence="8">
    <location>
        <begin position="384"/>
        <end position="406"/>
    </location>
</feature>
<evidence type="ECO:0000313" key="11">
    <source>
        <dbReference type="Proteomes" id="UP000319342"/>
    </source>
</evidence>
<proteinExistence type="predicted"/>
<organism evidence="10 11">
    <name type="scientific">Rohdeia mirabilis</name>
    <dbReference type="NCBI Taxonomy" id="2528008"/>
    <lineage>
        <taxon>Bacteria</taxon>
        <taxon>Pseudomonadati</taxon>
        <taxon>Planctomycetota</taxon>
        <taxon>Planctomycetia</taxon>
        <taxon>Planctomycetia incertae sedis</taxon>
        <taxon>Rohdeia</taxon>
    </lineage>
</organism>
<feature type="domain" description="Protein kinase" evidence="9">
    <location>
        <begin position="52"/>
        <end position="357"/>
    </location>
</feature>
<dbReference type="CDD" id="cd14014">
    <property type="entry name" value="STKc_PknB_like"/>
    <property type="match status" value="1"/>
</dbReference>
<evidence type="ECO:0000256" key="8">
    <source>
        <dbReference type="SAM" id="Phobius"/>
    </source>
</evidence>
<evidence type="ECO:0000259" key="9">
    <source>
        <dbReference type="PROSITE" id="PS50011"/>
    </source>
</evidence>
<evidence type="ECO:0000256" key="1">
    <source>
        <dbReference type="ARBA" id="ARBA00022679"/>
    </source>
</evidence>
<feature type="compositionally biased region" description="Low complexity" evidence="7">
    <location>
        <begin position="296"/>
        <end position="311"/>
    </location>
</feature>
<dbReference type="PANTHER" id="PTHR43289">
    <property type="entry name" value="MITOGEN-ACTIVATED PROTEIN KINASE KINASE KINASE 20-RELATED"/>
    <property type="match status" value="1"/>
</dbReference>
<dbReference type="GO" id="GO:0004674">
    <property type="term" value="F:protein serine/threonine kinase activity"/>
    <property type="evidence" value="ECO:0007669"/>
    <property type="project" value="UniProtKB-EC"/>
</dbReference>
<dbReference type="SUPFAM" id="SSF56112">
    <property type="entry name" value="Protein kinase-like (PK-like)"/>
    <property type="match status" value="1"/>
</dbReference>
<evidence type="ECO:0000256" key="4">
    <source>
        <dbReference type="ARBA" id="ARBA00022840"/>
    </source>
</evidence>
<dbReference type="InterPro" id="IPR011990">
    <property type="entry name" value="TPR-like_helical_dom_sf"/>
</dbReference>
<sequence length="1022" mass="110666">MTHSDPPSPDPTGPNNPTAADPIAAARREVAAAERSSAMPAGERAGDVIDRYTLIEEVGEGGMGTVWMAEQSEPVVRRVALKIIKLGMDTREVVVRFEAERQALALMDHPHIAKVLDGGSTQNGRPYFVMELVHGTPISEYCDAAGLGVRARLELFTQVCDAVQHAHQKGIIHRDIKPSNVLVALQDGVAVPKVIDFGIAKATSAELTQKTMFTEVGQIVGTPEYMAPEQAGLGGLDIDTRADVYSLGVLLYELLTGTKPFDVRKALQVGYDELMRQIREVDPERPSTRVSTHGVSGARTASNAASATAPTRHVNVESLSKRLRGDLDWVVMRAIEKDRTRRYETASGLGADVHRYLGQEPVEAAPPSAIYRYKKFVRRRKKTVAAIAAIAFVLVAGIVGTSYGLVQSIASEKRATESEGVAQRELARANEVKQLVTDMLGGARPQVALGRDATILREIADDTAARLAAGEIEDPLVAAELHEVLGLTYVSLDLVEPAEFHYTRAVEVYSRAFGTEAPRTLNVRRPLVVILNQSERHAEAIVQGERLLDAVTRVLGPESMDAIMLRGLMGASHFELGDLERADEVLGAELETARRVLGDEDVQTLAVMRSLAALRTVQSRLPEALALIDGVIETNGRNAEPDAPSSIDARRTKSRLLMVMSRPVEAEPLARSIVESYTRVVGPDNESTLVARSDLANLLKRLGRAQEAEEIARDLVAIRTRTRGADDPSTLQSRFILATTVFELGDAEGAVEMMDAILPLARENEVGLGGAGTLKMINFTALLKRSIGDMDASEQLQVEAVERMIEMFGLEQRDTLGAITNLGWLYLQTGRPEQALAQFEQSLPIKRRVLGPTHQFTRVALQGLINARTALGDRDGALEAAREMRAVHLQLVEESPGDVQVLSELVESALMSPYTELHDSALAVRYGELGVELTERASSGLLGLLATAYFVEGRAQEAYDAATELLGLLEEGTPFYRQVEGARETYGRAAAEQVESDAGASGEDDGDDGGDDGGEDGEQDDL</sequence>
<feature type="compositionally biased region" description="Acidic residues" evidence="7">
    <location>
        <begin position="1002"/>
        <end position="1022"/>
    </location>
</feature>
<dbReference type="EMBL" id="CP036290">
    <property type="protein sequence ID" value="QDU83125.1"/>
    <property type="molecule type" value="Genomic_DNA"/>
</dbReference>
<keyword evidence="4 6" id="KW-0067">ATP-binding</keyword>
<gene>
    <name evidence="10" type="primary">pkn1_1</name>
    <name evidence="10" type="ORF">Pla163_02210</name>
</gene>
<dbReference type="SMART" id="SM00220">
    <property type="entry name" value="S_TKc"/>
    <property type="match status" value="1"/>
</dbReference>
<keyword evidence="8" id="KW-0472">Membrane</keyword>
<keyword evidence="2 6" id="KW-0547">Nucleotide-binding</keyword>
<keyword evidence="1 10" id="KW-0808">Transferase</keyword>
<evidence type="ECO:0000313" key="10">
    <source>
        <dbReference type="EMBL" id="QDU83125.1"/>
    </source>
</evidence>
<dbReference type="InterPro" id="IPR011009">
    <property type="entry name" value="Kinase-like_dom_sf"/>
</dbReference>
<feature type="compositionally biased region" description="Pro residues" evidence="7">
    <location>
        <begin position="1"/>
        <end position="14"/>
    </location>
</feature>
<feature type="region of interest" description="Disordered" evidence="7">
    <location>
        <begin position="282"/>
        <end position="311"/>
    </location>
</feature>
<keyword evidence="3 10" id="KW-0418">Kinase</keyword>
<dbReference type="Proteomes" id="UP000319342">
    <property type="component" value="Chromosome"/>
</dbReference>
<dbReference type="Gene3D" id="1.10.510.10">
    <property type="entry name" value="Transferase(Phosphotransferase) domain 1"/>
    <property type="match status" value="1"/>
</dbReference>
<dbReference type="InterPro" id="IPR008271">
    <property type="entry name" value="Ser/Thr_kinase_AS"/>
</dbReference>
<evidence type="ECO:0000256" key="2">
    <source>
        <dbReference type="ARBA" id="ARBA00022741"/>
    </source>
</evidence>
<dbReference type="RefSeq" id="WP_145182276.1">
    <property type="nucleotide sequence ID" value="NZ_CP036290.1"/>
</dbReference>
<reference evidence="10 11" key="1">
    <citation type="submission" date="2019-02" db="EMBL/GenBank/DDBJ databases">
        <title>Deep-cultivation of Planctomycetes and their phenomic and genomic characterization uncovers novel biology.</title>
        <authorList>
            <person name="Wiegand S."/>
            <person name="Jogler M."/>
            <person name="Boedeker C."/>
            <person name="Pinto D."/>
            <person name="Vollmers J."/>
            <person name="Rivas-Marin E."/>
            <person name="Kohn T."/>
            <person name="Peeters S.H."/>
            <person name="Heuer A."/>
            <person name="Rast P."/>
            <person name="Oberbeckmann S."/>
            <person name="Bunk B."/>
            <person name="Jeske O."/>
            <person name="Meyerdierks A."/>
            <person name="Storesund J.E."/>
            <person name="Kallscheuer N."/>
            <person name="Luecker S."/>
            <person name="Lage O.M."/>
            <person name="Pohl T."/>
            <person name="Merkel B.J."/>
            <person name="Hornburger P."/>
            <person name="Mueller R.-W."/>
            <person name="Bruemmer F."/>
            <person name="Labrenz M."/>
            <person name="Spormann A.M."/>
            <person name="Op den Camp H."/>
            <person name="Overmann J."/>
            <person name="Amann R."/>
            <person name="Jetten M.S.M."/>
            <person name="Mascher T."/>
            <person name="Medema M.H."/>
            <person name="Devos D.P."/>
            <person name="Kaster A.-K."/>
            <person name="Ovreas L."/>
            <person name="Rohde M."/>
            <person name="Galperin M.Y."/>
            <person name="Jogler C."/>
        </authorList>
    </citation>
    <scope>NUCLEOTIDE SEQUENCE [LARGE SCALE GENOMIC DNA]</scope>
    <source>
        <strain evidence="10 11">Pla163</strain>
    </source>
</reference>
<evidence type="ECO:0000256" key="6">
    <source>
        <dbReference type="PROSITE-ProRule" id="PRU10141"/>
    </source>
</evidence>
<name>A0A518CV70_9BACT</name>
<keyword evidence="8" id="KW-0812">Transmembrane</keyword>
<dbReference type="Gene3D" id="3.30.200.20">
    <property type="entry name" value="Phosphorylase Kinase, domain 1"/>
    <property type="match status" value="1"/>
</dbReference>
<dbReference type="AlphaFoldDB" id="A0A518CV70"/>
<dbReference type="EC" id="2.7.11.1" evidence="10"/>
<protein>
    <submittedName>
        <fullName evidence="10">Serine/threonine-protein kinase Pkn1</fullName>
        <ecNumber evidence="10">2.7.11.1</ecNumber>
    </submittedName>
</protein>
<dbReference type="Gene3D" id="1.25.40.10">
    <property type="entry name" value="Tetratricopeptide repeat domain"/>
    <property type="match status" value="3"/>
</dbReference>
<keyword evidence="11" id="KW-1185">Reference proteome</keyword>
<dbReference type="PROSITE" id="PS00107">
    <property type="entry name" value="PROTEIN_KINASE_ATP"/>
    <property type="match status" value="1"/>
</dbReference>
<dbReference type="OrthoDB" id="258731at2"/>
<dbReference type="SUPFAM" id="SSF48452">
    <property type="entry name" value="TPR-like"/>
    <property type="match status" value="3"/>
</dbReference>
<dbReference type="InterPro" id="IPR000719">
    <property type="entry name" value="Prot_kinase_dom"/>
</dbReference>